<dbReference type="Proteomes" id="UP000216411">
    <property type="component" value="Unassembled WGS sequence"/>
</dbReference>
<dbReference type="PANTHER" id="PTHR42716">
    <property type="entry name" value="L-ASPARTATE OXIDASE"/>
    <property type="match status" value="1"/>
</dbReference>
<dbReference type="InterPro" id="IPR027477">
    <property type="entry name" value="Succ_DH/fumarate_Rdtase_cat_sf"/>
</dbReference>
<dbReference type="RefSeq" id="WP_094376222.1">
    <property type="nucleotide sequence ID" value="NZ_NOKA02000017.1"/>
</dbReference>
<evidence type="ECO:0000256" key="1">
    <source>
        <dbReference type="ARBA" id="ARBA00001974"/>
    </source>
</evidence>
<gene>
    <name evidence="13" type="ORF">CG710_010110</name>
</gene>
<feature type="domain" description="FAD-dependent oxidoreductase 2 FAD-binding" evidence="12">
    <location>
        <begin position="7"/>
        <end position="370"/>
    </location>
</feature>
<reference evidence="13 14" key="1">
    <citation type="journal article" date="2017" name="Genome Announc.">
        <title>Draft Genome Sequence of a Sporulating and Motile Strain of Lachnotalea glycerini Isolated from Water in Quebec City, Canada.</title>
        <authorList>
            <person name="Maheux A.F."/>
            <person name="Boudreau D.K."/>
            <person name="Berube E."/>
            <person name="Boissinot M."/>
            <person name="Raymond F."/>
            <person name="Brodeur S."/>
            <person name="Corbeil J."/>
            <person name="Isabel S."/>
            <person name="Omar R.F."/>
            <person name="Bergeron M.G."/>
        </authorList>
    </citation>
    <scope>NUCLEOTIDE SEQUENCE [LARGE SCALE GENOMIC DNA]</scope>
    <source>
        <strain evidence="13 14">CCRI-19302</strain>
    </source>
</reference>
<dbReference type="OrthoDB" id="9806724at2"/>
<evidence type="ECO:0000256" key="7">
    <source>
        <dbReference type="ARBA" id="ARBA00022642"/>
    </source>
</evidence>
<comment type="cofactor">
    <cofactor evidence="1">
        <name>FAD</name>
        <dbReference type="ChEBI" id="CHEBI:57692"/>
    </cofactor>
</comment>
<organism evidence="13 14">
    <name type="scientific">Lachnotalea glycerini</name>
    <dbReference type="NCBI Taxonomy" id="1763509"/>
    <lineage>
        <taxon>Bacteria</taxon>
        <taxon>Bacillati</taxon>
        <taxon>Bacillota</taxon>
        <taxon>Clostridia</taxon>
        <taxon>Lachnospirales</taxon>
        <taxon>Lachnospiraceae</taxon>
        <taxon>Lachnotalea</taxon>
    </lineage>
</organism>
<dbReference type="NCBIfam" id="NF004820">
    <property type="entry name" value="PRK06175.1"/>
    <property type="match status" value="1"/>
</dbReference>
<dbReference type="Gene3D" id="3.90.700.10">
    <property type="entry name" value="Succinate dehydrogenase/fumarate reductase flavoprotein, catalytic domain"/>
    <property type="match status" value="1"/>
</dbReference>
<comment type="pathway">
    <text evidence="2">Cofactor biosynthesis; NAD(+) biosynthesis; iminoaspartate from L-aspartate (oxidase route): step 1/1.</text>
</comment>
<evidence type="ECO:0000256" key="4">
    <source>
        <dbReference type="ARBA" id="ARBA00012173"/>
    </source>
</evidence>
<protein>
    <recommendedName>
        <fullName evidence="5">L-aspartate oxidase</fullName>
        <ecNumber evidence="4">1.4.3.16</ecNumber>
    </recommendedName>
    <alternativeName>
        <fullName evidence="10">Quinolinate synthase B</fullName>
    </alternativeName>
</protein>
<evidence type="ECO:0000256" key="11">
    <source>
        <dbReference type="ARBA" id="ARBA00048305"/>
    </source>
</evidence>
<evidence type="ECO:0000256" key="5">
    <source>
        <dbReference type="ARBA" id="ARBA00021901"/>
    </source>
</evidence>
<dbReference type="InterPro" id="IPR036188">
    <property type="entry name" value="FAD/NAD-bd_sf"/>
</dbReference>
<dbReference type="EC" id="1.4.3.16" evidence="4"/>
<evidence type="ECO:0000256" key="3">
    <source>
        <dbReference type="ARBA" id="ARBA00008562"/>
    </source>
</evidence>
<evidence type="ECO:0000256" key="8">
    <source>
        <dbReference type="ARBA" id="ARBA00022827"/>
    </source>
</evidence>
<comment type="similarity">
    <text evidence="3">Belongs to the FAD-dependent oxidoreductase 2 family. NadB subfamily.</text>
</comment>
<dbReference type="PANTHER" id="PTHR42716:SF2">
    <property type="entry name" value="L-ASPARTATE OXIDASE, CHLOROPLASTIC"/>
    <property type="match status" value="1"/>
</dbReference>
<dbReference type="FunFam" id="3.90.700.10:FF:000002">
    <property type="entry name" value="L-aspartate oxidase"/>
    <property type="match status" value="1"/>
</dbReference>
<accession>A0A371JF93</accession>
<evidence type="ECO:0000259" key="12">
    <source>
        <dbReference type="Pfam" id="PF00890"/>
    </source>
</evidence>
<keyword evidence="9 13" id="KW-0560">Oxidoreductase</keyword>
<dbReference type="GO" id="GO:0008734">
    <property type="term" value="F:L-aspartate oxidase activity"/>
    <property type="evidence" value="ECO:0007669"/>
    <property type="project" value="UniProtKB-EC"/>
</dbReference>
<keyword evidence="7" id="KW-0662">Pyridine nucleotide biosynthesis</keyword>
<dbReference type="UniPathway" id="UPA00253">
    <property type="reaction ID" value="UER00326"/>
</dbReference>
<evidence type="ECO:0000313" key="13">
    <source>
        <dbReference type="EMBL" id="RDY31346.1"/>
    </source>
</evidence>
<evidence type="ECO:0000256" key="9">
    <source>
        <dbReference type="ARBA" id="ARBA00023002"/>
    </source>
</evidence>
<dbReference type="SUPFAM" id="SSF56425">
    <property type="entry name" value="Succinate dehydrogenase/fumarate reductase flavoprotein, catalytic domain"/>
    <property type="match status" value="1"/>
</dbReference>
<sequence length="439" mass="50138">MEDNLYDAIIVGTGAAGLFTALSLPNECKVLMITKDEITKSDSYLAQGGIATLRSLDDYDSYYEDTMKAGRYKNNPESVQEMICSSQNIISKLVDYKVDFDKTKEGTFEYTREGGHSTYRILHHQDITGKEIVEKLLMEVKKHNNISILENTWMLDLIIKNNECSGIVSSCEEELRCYYGKAVYLATGGLGGIFKNSTNYSHITGDGLCISLRHGIEIHDINYIQIHPTVLYSQKEGRRFLISESVRGEGAVLLNEKKERFVNELLPRDLLTEAIYDEMNKYHTNHVYLSLANIKKEKILRHFPNIYNRCLEEGYDAFDELIPVTPAQHYLMGGIKTNINGRTSAKHLYAVGETACNGVHGANRLASNSLLESLVFARNAARCFVESDYNHVVLQPCARVDLEKYKDKNQWQKENRKLLSNEIKRRDKNFYDKWCKFKG</sequence>
<dbReference type="GO" id="GO:0033765">
    <property type="term" value="F:steroid dehydrogenase activity, acting on the CH-CH group of donors"/>
    <property type="evidence" value="ECO:0007669"/>
    <property type="project" value="UniProtKB-ARBA"/>
</dbReference>
<keyword evidence="6" id="KW-0285">Flavoprotein</keyword>
<dbReference type="InterPro" id="IPR003953">
    <property type="entry name" value="FAD-dep_OxRdtase_2_FAD-bd"/>
</dbReference>
<comment type="catalytic activity">
    <reaction evidence="11">
        <text>L-aspartate + O2 = iminosuccinate + H2O2</text>
        <dbReference type="Rhea" id="RHEA:25876"/>
        <dbReference type="ChEBI" id="CHEBI:15379"/>
        <dbReference type="ChEBI" id="CHEBI:16240"/>
        <dbReference type="ChEBI" id="CHEBI:29991"/>
        <dbReference type="ChEBI" id="CHEBI:77875"/>
        <dbReference type="EC" id="1.4.3.16"/>
    </reaction>
    <physiologicalReaction direction="left-to-right" evidence="11">
        <dbReference type="Rhea" id="RHEA:25877"/>
    </physiologicalReaction>
</comment>
<keyword evidence="14" id="KW-1185">Reference proteome</keyword>
<dbReference type="EMBL" id="NOKA02000017">
    <property type="protein sequence ID" value="RDY31346.1"/>
    <property type="molecule type" value="Genomic_DNA"/>
</dbReference>
<dbReference type="GO" id="GO:0034628">
    <property type="term" value="P:'de novo' NAD+ biosynthetic process from L-aspartate"/>
    <property type="evidence" value="ECO:0007669"/>
    <property type="project" value="TreeGrafter"/>
</dbReference>
<dbReference type="Gene3D" id="3.50.50.60">
    <property type="entry name" value="FAD/NAD(P)-binding domain"/>
    <property type="match status" value="1"/>
</dbReference>
<comment type="caution">
    <text evidence="13">The sequence shown here is derived from an EMBL/GenBank/DDBJ whole genome shotgun (WGS) entry which is preliminary data.</text>
</comment>
<name>A0A371JF93_9FIRM</name>
<proteinExistence type="inferred from homology"/>
<dbReference type="InterPro" id="IPR005288">
    <property type="entry name" value="NadB"/>
</dbReference>
<dbReference type="SUPFAM" id="SSF51905">
    <property type="entry name" value="FAD/NAD(P)-binding domain"/>
    <property type="match status" value="1"/>
</dbReference>
<dbReference type="AlphaFoldDB" id="A0A371JF93"/>
<evidence type="ECO:0000313" key="14">
    <source>
        <dbReference type="Proteomes" id="UP000216411"/>
    </source>
</evidence>
<evidence type="ECO:0000256" key="2">
    <source>
        <dbReference type="ARBA" id="ARBA00004950"/>
    </source>
</evidence>
<evidence type="ECO:0000256" key="6">
    <source>
        <dbReference type="ARBA" id="ARBA00022630"/>
    </source>
</evidence>
<evidence type="ECO:0000256" key="10">
    <source>
        <dbReference type="ARBA" id="ARBA00030386"/>
    </source>
</evidence>
<keyword evidence="8" id="KW-0274">FAD</keyword>
<dbReference type="Pfam" id="PF00890">
    <property type="entry name" value="FAD_binding_2"/>
    <property type="match status" value="1"/>
</dbReference>